<gene>
    <name evidence="4" type="ORF">ALP44_00369</name>
</gene>
<keyword evidence="1 2" id="KW-0732">Signal</keyword>
<evidence type="ECO:0000256" key="2">
    <source>
        <dbReference type="SAM" id="SignalP"/>
    </source>
</evidence>
<dbReference type="PANTHER" id="PTHR30570">
    <property type="entry name" value="PERIPLASMIC PHOSPHATE BINDING COMPONENT OF PHOSPHATE ABC TRANSPORTER"/>
    <property type="match status" value="1"/>
</dbReference>
<comment type="caution">
    <text evidence="4">The sequence shown here is derived from an EMBL/GenBank/DDBJ whole genome shotgun (WGS) entry which is preliminary data.</text>
</comment>
<organism evidence="4 5">
    <name type="scientific">Pseudomonas syringae pv. theae</name>
    <dbReference type="NCBI Taxonomy" id="103985"/>
    <lineage>
        <taxon>Bacteria</taxon>
        <taxon>Pseudomonadati</taxon>
        <taxon>Pseudomonadota</taxon>
        <taxon>Gammaproteobacteria</taxon>
        <taxon>Pseudomonadales</taxon>
        <taxon>Pseudomonadaceae</taxon>
        <taxon>Pseudomonas</taxon>
        <taxon>Pseudomonas syringae</taxon>
    </lineage>
</organism>
<dbReference type="RefSeq" id="WP_019332756.1">
    <property type="nucleotide sequence ID" value="NZ_BQUM01000113.1"/>
</dbReference>
<evidence type="ECO:0000313" key="4">
    <source>
        <dbReference type="EMBL" id="RMT57385.1"/>
    </source>
</evidence>
<proteinExistence type="predicted"/>
<dbReference type="PANTHER" id="PTHR30570:SF6">
    <property type="entry name" value="PHOSPHATE-BINDING PROTEIN PSTS"/>
    <property type="match status" value="1"/>
</dbReference>
<feature type="chain" id="PRO_5030016340" evidence="2">
    <location>
        <begin position="27"/>
        <end position="341"/>
    </location>
</feature>
<dbReference type="EMBL" id="RBTL01000357">
    <property type="protein sequence ID" value="RMT57385.1"/>
    <property type="molecule type" value="Genomic_DNA"/>
</dbReference>
<dbReference type="Pfam" id="PF12849">
    <property type="entry name" value="PBP_like_2"/>
    <property type="match status" value="1"/>
</dbReference>
<accession>A0A0Q0EST9</accession>
<feature type="domain" description="PBP" evidence="3">
    <location>
        <begin position="44"/>
        <end position="308"/>
    </location>
</feature>
<dbReference type="Proteomes" id="UP000282636">
    <property type="component" value="Unassembled WGS sequence"/>
</dbReference>
<protein>
    <submittedName>
        <fullName evidence="4">Phosphate-binding protein</fullName>
    </submittedName>
</protein>
<evidence type="ECO:0000256" key="1">
    <source>
        <dbReference type="ARBA" id="ARBA00022729"/>
    </source>
</evidence>
<reference evidence="4 5" key="1">
    <citation type="submission" date="2018-08" db="EMBL/GenBank/DDBJ databases">
        <title>Recombination of ecologically and evolutionarily significant loci maintains genetic cohesion in the Pseudomonas syringae species complex.</title>
        <authorList>
            <person name="Dillon M."/>
            <person name="Thakur S."/>
            <person name="Almeida R.N.D."/>
            <person name="Weir B.S."/>
            <person name="Guttman D.S."/>
        </authorList>
    </citation>
    <scope>NUCLEOTIDE SEQUENCE [LARGE SCALE GENOMIC DNA]</scope>
    <source>
        <strain evidence="4 5">ICMP 3934</strain>
    </source>
</reference>
<evidence type="ECO:0000259" key="3">
    <source>
        <dbReference type="Pfam" id="PF12849"/>
    </source>
</evidence>
<name>A0A0Q0EST9_PSESX</name>
<sequence length="341" mass="36757">MSFSTSASALLCSGLALLISAPSVMAEALVAPANASYLTRDGAIAIIGNDGMQDLIEKLNTQFSTRHQGFRFAVTAKGSSVGIPALTADATAIAPMSREIWLGDMNGFKQVKGYEPFDIRIGYSGFGPRAPHKTPPALYVNAKNPLPGLSLTQVAQILTAGQPHGDINTWGQLGVTDERWKPRRIHVYGLRDDGGFATNLRIDKLGGLPFSAKYEALPTREDVIAAVANDVYGIGLTGWVNAAKTSTDVRVLPLSEKSGGPLKTPDYNDVAAGAYPLSAYLHLYVDRVPGQKLTPFIKEYLRLALSDEGQQLVRDQRESEEGYVPLSAADLQREREKLEAL</sequence>
<dbReference type="InterPro" id="IPR050811">
    <property type="entry name" value="Phosphate_ABC_transporter"/>
</dbReference>
<dbReference type="Gene3D" id="3.40.190.10">
    <property type="entry name" value="Periplasmic binding protein-like II"/>
    <property type="match status" value="2"/>
</dbReference>
<dbReference type="AlphaFoldDB" id="A0A0Q0EST9"/>
<dbReference type="InterPro" id="IPR024370">
    <property type="entry name" value="PBP_domain"/>
</dbReference>
<evidence type="ECO:0000313" key="5">
    <source>
        <dbReference type="Proteomes" id="UP000282636"/>
    </source>
</evidence>
<dbReference type="SUPFAM" id="SSF53850">
    <property type="entry name" value="Periplasmic binding protein-like II"/>
    <property type="match status" value="1"/>
</dbReference>
<feature type="signal peptide" evidence="2">
    <location>
        <begin position="1"/>
        <end position="26"/>
    </location>
</feature>